<organism evidence="2 3">
    <name type="scientific">Ktedonobacter racemifer DSM 44963</name>
    <dbReference type="NCBI Taxonomy" id="485913"/>
    <lineage>
        <taxon>Bacteria</taxon>
        <taxon>Bacillati</taxon>
        <taxon>Chloroflexota</taxon>
        <taxon>Ktedonobacteria</taxon>
        <taxon>Ktedonobacterales</taxon>
        <taxon>Ktedonobacteraceae</taxon>
        <taxon>Ktedonobacter</taxon>
    </lineage>
</organism>
<name>D6TDJ8_KTERA</name>
<sequence>MMKKILLKMPIIGCVFFLLLVAACGSNSKTSITGTPTDMQTVQTKTTTTLTPTSNVSTEITATPTTTSTVNQADFAATVGSSGNPINRDAQGDNLTTIHSAVDRPVAKITQTILNVPPRAKGVVYIQNDSANAQTLVSDTADGFAPFTVAPYTSTSLVFHRTGTFKAHLKDYPISADTVITIIITIPSPD</sequence>
<dbReference type="AlphaFoldDB" id="D6TDJ8"/>
<dbReference type="Proteomes" id="UP000004508">
    <property type="component" value="Unassembled WGS sequence"/>
</dbReference>
<accession>D6TDJ8</accession>
<feature type="signal peptide" evidence="1">
    <location>
        <begin position="1"/>
        <end position="28"/>
    </location>
</feature>
<comment type="caution">
    <text evidence="2">The sequence shown here is derived from an EMBL/GenBank/DDBJ whole genome shotgun (WGS) entry which is preliminary data.</text>
</comment>
<evidence type="ECO:0000256" key="1">
    <source>
        <dbReference type="SAM" id="SignalP"/>
    </source>
</evidence>
<dbReference type="PROSITE" id="PS51257">
    <property type="entry name" value="PROKAR_LIPOPROTEIN"/>
    <property type="match status" value="1"/>
</dbReference>
<dbReference type="RefSeq" id="WP_007904254.1">
    <property type="nucleotide sequence ID" value="NZ_ADVG01000001.1"/>
</dbReference>
<evidence type="ECO:0008006" key="4">
    <source>
        <dbReference type="Google" id="ProtNLM"/>
    </source>
</evidence>
<feature type="chain" id="PRO_5003088405" description="Lipoprotein" evidence="1">
    <location>
        <begin position="29"/>
        <end position="190"/>
    </location>
</feature>
<gene>
    <name evidence="2" type="ORF">Krac_9786</name>
</gene>
<keyword evidence="3" id="KW-1185">Reference proteome</keyword>
<proteinExistence type="predicted"/>
<evidence type="ECO:0000313" key="2">
    <source>
        <dbReference type="EMBL" id="EFH88343.1"/>
    </source>
</evidence>
<evidence type="ECO:0000313" key="3">
    <source>
        <dbReference type="Proteomes" id="UP000004508"/>
    </source>
</evidence>
<keyword evidence="1" id="KW-0732">Signal</keyword>
<dbReference type="InParanoid" id="D6TDJ8"/>
<dbReference type="EMBL" id="ADVG01000001">
    <property type="protein sequence ID" value="EFH88343.1"/>
    <property type="molecule type" value="Genomic_DNA"/>
</dbReference>
<reference evidence="2 3" key="1">
    <citation type="journal article" date="2011" name="Stand. Genomic Sci.">
        <title>Non-contiguous finished genome sequence and contextual data of the filamentous soil bacterium Ktedonobacter racemifer type strain (SOSP1-21).</title>
        <authorList>
            <person name="Chang Y.J."/>
            <person name="Land M."/>
            <person name="Hauser L."/>
            <person name="Chertkov O."/>
            <person name="Del Rio T.G."/>
            <person name="Nolan M."/>
            <person name="Copeland A."/>
            <person name="Tice H."/>
            <person name="Cheng J.F."/>
            <person name="Lucas S."/>
            <person name="Han C."/>
            <person name="Goodwin L."/>
            <person name="Pitluck S."/>
            <person name="Ivanova N."/>
            <person name="Ovchinikova G."/>
            <person name="Pati A."/>
            <person name="Chen A."/>
            <person name="Palaniappan K."/>
            <person name="Mavromatis K."/>
            <person name="Liolios K."/>
            <person name="Brettin T."/>
            <person name="Fiebig A."/>
            <person name="Rohde M."/>
            <person name="Abt B."/>
            <person name="Goker M."/>
            <person name="Detter J.C."/>
            <person name="Woyke T."/>
            <person name="Bristow J."/>
            <person name="Eisen J.A."/>
            <person name="Markowitz V."/>
            <person name="Hugenholtz P."/>
            <person name="Kyrpides N.C."/>
            <person name="Klenk H.P."/>
            <person name="Lapidus A."/>
        </authorList>
    </citation>
    <scope>NUCLEOTIDE SEQUENCE [LARGE SCALE GENOMIC DNA]</scope>
    <source>
        <strain evidence="3">DSM 44963</strain>
    </source>
</reference>
<protein>
    <recommendedName>
        <fullName evidence="4">Lipoprotein</fullName>
    </recommendedName>
</protein>